<reference evidence="8 9" key="1">
    <citation type="journal article" date="2019" name="Nat. Microbiol.">
        <title>Mediterranean grassland soil C-N compound turnover is dependent on rainfall and depth, and is mediated by genomically divergent microorganisms.</title>
        <authorList>
            <person name="Diamond S."/>
            <person name="Andeer P.F."/>
            <person name="Li Z."/>
            <person name="Crits-Christoph A."/>
            <person name="Burstein D."/>
            <person name="Anantharaman K."/>
            <person name="Lane K.R."/>
            <person name="Thomas B.C."/>
            <person name="Pan C."/>
            <person name="Northen T.R."/>
            <person name="Banfield J.F."/>
        </authorList>
    </citation>
    <scope>NUCLEOTIDE SEQUENCE [LARGE SCALE GENOMIC DNA]</scope>
    <source>
        <strain evidence="8">WS_10</strain>
    </source>
</reference>
<feature type="transmembrane region" description="Helical" evidence="7">
    <location>
        <begin position="186"/>
        <end position="209"/>
    </location>
</feature>
<evidence type="ECO:0000256" key="6">
    <source>
        <dbReference type="SAM" id="MobiDB-lite"/>
    </source>
</evidence>
<comment type="caution">
    <text evidence="8">The sequence shown here is derived from an EMBL/GenBank/DDBJ whole genome shotgun (WGS) entry which is preliminary data.</text>
</comment>
<evidence type="ECO:0000256" key="2">
    <source>
        <dbReference type="ARBA" id="ARBA00022475"/>
    </source>
</evidence>
<dbReference type="Proteomes" id="UP000319836">
    <property type="component" value="Unassembled WGS sequence"/>
</dbReference>
<dbReference type="PANTHER" id="PTHR30213">
    <property type="entry name" value="INNER MEMBRANE PROTEIN YHJD"/>
    <property type="match status" value="1"/>
</dbReference>
<protein>
    <submittedName>
        <fullName evidence="8">YihY/virulence factor BrkB family protein</fullName>
    </submittedName>
</protein>
<evidence type="ECO:0000313" key="9">
    <source>
        <dbReference type="Proteomes" id="UP000319836"/>
    </source>
</evidence>
<keyword evidence="4 7" id="KW-1133">Transmembrane helix</keyword>
<feature type="compositionally biased region" description="Basic and acidic residues" evidence="6">
    <location>
        <begin position="284"/>
        <end position="309"/>
    </location>
</feature>
<evidence type="ECO:0000313" key="8">
    <source>
        <dbReference type="EMBL" id="TMQ72889.1"/>
    </source>
</evidence>
<comment type="subcellular location">
    <subcellularLocation>
        <location evidence="1">Cell membrane</location>
        <topology evidence="1">Multi-pass membrane protein</topology>
    </subcellularLocation>
</comment>
<evidence type="ECO:0000256" key="5">
    <source>
        <dbReference type="ARBA" id="ARBA00023136"/>
    </source>
</evidence>
<dbReference type="EMBL" id="VBPA01000034">
    <property type="protein sequence ID" value="TMQ72889.1"/>
    <property type="molecule type" value="Genomic_DNA"/>
</dbReference>
<feature type="transmembrane region" description="Helical" evidence="7">
    <location>
        <begin position="221"/>
        <end position="243"/>
    </location>
</feature>
<evidence type="ECO:0000256" key="7">
    <source>
        <dbReference type="SAM" id="Phobius"/>
    </source>
</evidence>
<evidence type="ECO:0000256" key="3">
    <source>
        <dbReference type="ARBA" id="ARBA00022692"/>
    </source>
</evidence>
<gene>
    <name evidence="8" type="ORF">E6K80_01685</name>
</gene>
<feature type="transmembrane region" description="Helical" evidence="7">
    <location>
        <begin position="249"/>
        <end position="275"/>
    </location>
</feature>
<dbReference type="GO" id="GO:0005886">
    <property type="term" value="C:plasma membrane"/>
    <property type="evidence" value="ECO:0007669"/>
    <property type="project" value="UniProtKB-SubCell"/>
</dbReference>
<dbReference type="Pfam" id="PF03631">
    <property type="entry name" value="Virul_fac_BrkB"/>
    <property type="match status" value="1"/>
</dbReference>
<dbReference type="AlphaFoldDB" id="A0A538UAZ3"/>
<keyword evidence="3 7" id="KW-0812">Transmembrane</keyword>
<name>A0A538UAZ3_UNCEI</name>
<feature type="transmembrane region" description="Helical" evidence="7">
    <location>
        <begin position="139"/>
        <end position="166"/>
    </location>
</feature>
<sequence>MRSPDNMASSRSNRSWLTSTWGEFQDDHCALLAAAISYHVLFAFVPLVTFVIAMFGLVMRDPAARQAAADRLLQLLPFQESGSNLVLDMIRNVSAQSAPLTVIGALGLVWSSAGIFGTIRAALNIAWRVRSKRGFFADLLFDIASVLGFGLLFTASMAGTIVLQMLQSSLLRLPGLAFDGPSHTAVVLSGLLLPAVFSFVAFLLLFRFVPHVRHRLGDVWIGALVAAVLFEIGKHLFAFYVAHFNRYQALYGALGGVMLFMLWTYLSAIILLLGAELSAEHERRRNGELTEDGEPAHGPDPRDIPDRGHPAYAPR</sequence>
<proteinExistence type="predicted"/>
<dbReference type="PIRSF" id="PIRSF035875">
    <property type="entry name" value="RNase_BN"/>
    <property type="match status" value="1"/>
</dbReference>
<keyword evidence="5 7" id="KW-0472">Membrane</keyword>
<feature type="transmembrane region" description="Helical" evidence="7">
    <location>
        <begin position="102"/>
        <end position="127"/>
    </location>
</feature>
<evidence type="ECO:0000256" key="1">
    <source>
        <dbReference type="ARBA" id="ARBA00004651"/>
    </source>
</evidence>
<accession>A0A538UAZ3</accession>
<dbReference type="NCBIfam" id="TIGR00765">
    <property type="entry name" value="yihY_not_rbn"/>
    <property type="match status" value="1"/>
</dbReference>
<organism evidence="8 9">
    <name type="scientific">Eiseniibacteriota bacterium</name>
    <dbReference type="NCBI Taxonomy" id="2212470"/>
    <lineage>
        <taxon>Bacteria</taxon>
        <taxon>Candidatus Eiseniibacteriota</taxon>
    </lineage>
</organism>
<evidence type="ECO:0000256" key="4">
    <source>
        <dbReference type="ARBA" id="ARBA00022989"/>
    </source>
</evidence>
<dbReference type="InterPro" id="IPR017039">
    <property type="entry name" value="Virul_fac_BrkB"/>
</dbReference>
<dbReference type="PANTHER" id="PTHR30213:SF0">
    <property type="entry name" value="UPF0761 MEMBRANE PROTEIN YIHY"/>
    <property type="match status" value="1"/>
</dbReference>
<feature type="region of interest" description="Disordered" evidence="6">
    <location>
        <begin position="284"/>
        <end position="315"/>
    </location>
</feature>
<keyword evidence="2" id="KW-1003">Cell membrane</keyword>
<feature type="transmembrane region" description="Helical" evidence="7">
    <location>
        <begin position="29"/>
        <end position="55"/>
    </location>
</feature>